<dbReference type="PANTHER" id="PTHR30574:SF1">
    <property type="entry name" value="SULPHUR TRANSPORT DOMAIN-CONTAINING PROTEIN"/>
    <property type="match status" value="1"/>
</dbReference>
<feature type="transmembrane region" description="Helical" evidence="9">
    <location>
        <begin position="83"/>
        <end position="100"/>
    </location>
</feature>
<evidence type="ECO:0000256" key="9">
    <source>
        <dbReference type="SAM" id="Phobius"/>
    </source>
</evidence>
<proteinExistence type="inferred from homology"/>
<keyword evidence="5 9" id="KW-0812">Transmembrane</keyword>
<dbReference type="EMBL" id="CP016440">
    <property type="protein sequence ID" value="ANY17903.1"/>
    <property type="molecule type" value="Genomic_DNA"/>
</dbReference>
<sequence length="143" mass="14226">MSIAWESFTPGSALAGGLLIGAAAALLMATLGRIAGISGILGALVPPAAGSAWRVAFIGGLVLSPWLYGLFAELPTPHFTSSTPTLILAGLLVGFGTRLGSGCTSGHGICGLSRGSVRSVASVLVFILTGMAVVAVVRHLLGN</sequence>
<protein>
    <submittedName>
        <fullName evidence="11">Predicted transporter component</fullName>
    </submittedName>
    <submittedName>
        <fullName evidence="10">YeeE/YedE</fullName>
    </submittedName>
</protein>
<reference evidence="10 13" key="2">
    <citation type="submission" date="2016-07" db="EMBL/GenBank/DDBJ databases">
        <title>Complete genome sequences of Bordetella pseudohinzii.</title>
        <authorList>
            <person name="Spilker T."/>
            <person name="Darrah R."/>
            <person name="LiPuma J.J."/>
        </authorList>
    </citation>
    <scope>NUCLEOTIDE SEQUENCE [LARGE SCALE GENOMIC DNA]</scope>
    <source>
        <strain evidence="10 13">HI4681</strain>
    </source>
</reference>
<evidence type="ECO:0000313" key="13">
    <source>
        <dbReference type="Proteomes" id="UP000092950"/>
    </source>
</evidence>
<evidence type="ECO:0000313" key="11">
    <source>
        <dbReference type="EMBL" id="CUI78974.1"/>
    </source>
</evidence>
<keyword evidence="4" id="KW-0997">Cell inner membrane</keyword>
<comment type="similarity">
    <text evidence="8">Belongs to the TsuA/YedE (TC 9.B.102) family.</text>
</comment>
<evidence type="ECO:0000256" key="2">
    <source>
        <dbReference type="ARBA" id="ARBA00022448"/>
    </source>
</evidence>
<dbReference type="InterPro" id="IPR007272">
    <property type="entry name" value="Sulf_transp_TsuA/YedE"/>
</dbReference>
<keyword evidence="3" id="KW-1003">Cell membrane</keyword>
<feature type="transmembrane region" description="Helical" evidence="9">
    <location>
        <begin position="12"/>
        <end position="31"/>
    </location>
</feature>
<dbReference type="AlphaFoldDB" id="A0A0J6CAK9"/>
<keyword evidence="13" id="KW-1185">Reference proteome</keyword>
<name>A0A0J6CAK9_9BORD</name>
<evidence type="ECO:0000256" key="3">
    <source>
        <dbReference type="ARBA" id="ARBA00022475"/>
    </source>
</evidence>
<accession>A0A0M7FCP0</accession>
<feature type="transmembrane region" description="Helical" evidence="9">
    <location>
        <begin position="52"/>
        <end position="71"/>
    </location>
</feature>
<reference evidence="11 12" key="1">
    <citation type="submission" date="2015-09" db="EMBL/GenBank/DDBJ databases">
        <authorList>
            <person name="Jackson K.R."/>
            <person name="Lunt B.L."/>
            <person name="Fisher J.N.B."/>
            <person name="Gardner A.V."/>
            <person name="Bailey M.E."/>
            <person name="Deus L.M."/>
            <person name="Earl A.S."/>
            <person name="Gibby P.D."/>
            <person name="Hartmann K.A."/>
            <person name="Liu J.E."/>
            <person name="Manci A.M."/>
            <person name="Nielsen D.A."/>
            <person name="Solomon M.B."/>
            <person name="Breakwell D.P."/>
            <person name="Burnett S.H."/>
            <person name="Grose J.H."/>
        </authorList>
    </citation>
    <scope>NUCLEOTIDE SEQUENCE [LARGE SCALE GENOMIC DNA]</scope>
    <source>
        <strain evidence="11 12">2789STDY5608636</strain>
    </source>
</reference>
<evidence type="ECO:0000256" key="6">
    <source>
        <dbReference type="ARBA" id="ARBA00022989"/>
    </source>
</evidence>
<evidence type="ECO:0000256" key="7">
    <source>
        <dbReference type="ARBA" id="ARBA00023136"/>
    </source>
</evidence>
<dbReference type="PANTHER" id="PTHR30574">
    <property type="entry name" value="INNER MEMBRANE PROTEIN YEDE"/>
    <property type="match status" value="1"/>
</dbReference>
<evidence type="ECO:0000256" key="1">
    <source>
        <dbReference type="ARBA" id="ARBA00004429"/>
    </source>
</evidence>
<comment type="subcellular location">
    <subcellularLocation>
        <location evidence="1">Cell inner membrane</location>
        <topology evidence="1">Multi-pass membrane protein</topology>
    </subcellularLocation>
</comment>
<dbReference type="Proteomes" id="UP000053096">
    <property type="component" value="Unassembled WGS sequence"/>
</dbReference>
<organism evidence="11 12">
    <name type="scientific">Bordetella pseudohinzii</name>
    <dbReference type="NCBI Taxonomy" id="1331258"/>
    <lineage>
        <taxon>Bacteria</taxon>
        <taxon>Pseudomonadati</taxon>
        <taxon>Pseudomonadota</taxon>
        <taxon>Betaproteobacteria</taxon>
        <taxon>Burkholderiales</taxon>
        <taxon>Alcaligenaceae</taxon>
        <taxon>Bordetella</taxon>
    </lineage>
</organism>
<dbReference type="RefSeq" id="WP_043207031.1">
    <property type="nucleotide sequence ID" value="NZ_CAJGUP010000229.1"/>
</dbReference>
<keyword evidence="6 9" id="KW-1133">Transmembrane helix</keyword>
<evidence type="ECO:0000313" key="12">
    <source>
        <dbReference type="Proteomes" id="UP000053096"/>
    </source>
</evidence>
<feature type="transmembrane region" description="Helical" evidence="9">
    <location>
        <begin position="120"/>
        <end position="141"/>
    </location>
</feature>
<evidence type="ECO:0000313" key="10">
    <source>
        <dbReference type="EMBL" id="ANY17903.1"/>
    </source>
</evidence>
<dbReference type="Proteomes" id="UP000092950">
    <property type="component" value="Chromosome"/>
</dbReference>
<evidence type="ECO:0000256" key="5">
    <source>
        <dbReference type="ARBA" id="ARBA00022692"/>
    </source>
</evidence>
<dbReference type="GO" id="GO:0005886">
    <property type="term" value="C:plasma membrane"/>
    <property type="evidence" value="ECO:0007669"/>
    <property type="project" value="UniProtKB-SubCell"/>
</dbReference>
<evidence type="ECO:0000256" key="4">
    <source>
        <dbReference type="ARBA" id="ARBA00022519"/>
    </source>
</evidence>
<gene>
    <name evidence="10" type="ORF">BBN53_19640</name>
    <name evidence="11" type="ORF">ERS370011_02235</name>
</gene>
<evidence type="ECO:0000256" key="8">
    <source>
        <dbReference type="ARBA" id="ARBA00035655"/>
    </source>
</evidence>
<dbReference type="OrthoDB" id="9814020at2"/>
<dbReference type="EMBL" id="CYTV01000005">
    <property type="protein sequence ID" value="CUI78974.1"/>
    <property type="molecule type" value="Genomic_DNA"/>
</dbReference>
<dbReference type="KEGG" id="bpdz:BBN53_19640"/>
<keyword evidence="7 9" id="KW-0472">Membrane</keyword>
<accession>A0A0J6CAK9</accession>
<keyword evidence="2" id="KW-0813">Transport</keyword>